<dbReference type="GO" id="GO:0009277">
    <property type="term" value="C:fungal-type cell wall"/>
    <property type="evidence" value="ECO:0007669"/>
    <property type="project" value="TreeGrafter"/>
</dbReference>
<dbReference type="GO" id="GO:0005199">
    <property type="term" value="F:structural constituent of cell wall"/>
    <property type="evidence" value="ECO:0007669"/>
    <property type="project" value="InterPro"/>
</dbReference>
<comment type="caution">
    <text evidence="2">The sequence shown here is derived from an EMBL/GenBank/DDBJ whole genome shotgun (WGS) entry which is preliminary data.</text>
</comment>
<dbReference type="PANTHER" id="PTHR35523:SF1">
    <property type="entry name" value="CELL WALL PROTEIN SED1"/>
    <property type="match status" value="1"/>
</dbReference>
<accession>A0A8H4Q0J4</accession>
<feature type="region of interest" description="Disordered" evidence="1">
    <location>
        <begin position="102"/>
        <end position="133"/>
    </location>
</feature>
<dbReference type="EMBL" id="JAACLJ010000011">
    <property type="protein sequence ID" value="KAF4580363.1"/>
    <property type="molecule type" value="Genomic_DNA"/>
</dbReference>
<protein>
    <submittedName>
        <fullName evidence="2">Clock-controlled protein 6</fullName>
    </submittedName>
</protein>
<evidence type="ECO:0000313" key="2">
    <source>
        <dbReference type="EMBL" id="KAF4580363.1"/>
    </source>
</evidence>
<name>A0A8H4Q0J4_9HYPO</name>
<proteinExistence type="predicted"/>
<dbReference type="InterPro" id="IPR038843">
    <property type="entry name" value="Sed1/Spi1"/>
</dbReference>
<dbReference type="OrthoDB" id="4094614at2759"/>
<organism evidence="2 4">
    <name type="scientific">Ophiocordyceps camponoti-floridani</name>
    <dbReference type="NCBI Taxonomy" id="2030778"/>
    <lineage>
        <taxon>Eukaryota</taxon>
        <taxon>Fungi</taxon>
        <taxon>Dikarya</taxon>
        <taxon>Ascomycota</taxon>
        <taxon>Pezizomycotina</taxon>
        <taxon>Sordariomycetes</taxon>
        <taxon>Hypocreomycetidae</taxon>
        <taxon>Hypocreales</taxon>
        <taxon>Ophiocordycipitaceae</taxon>
        <taxon>Ophiocordyceps</taxon>
    </lineage>
</organism>
<gene>
    <name evidence="3" type="ORF">GQ602_002067</name>
    <name evidence="2" type="ORF">GQ602_007423</name>
</gene>
<evidence type="ECO:0000256" key="1">
    <source>
        <dbReference type="SAM" id="MobiDB-lite"/>
    </source>
</evidence>
<reference evidence="2 4" key="1">
    <citation type="journal article" date="2020" name="G3 (Bethesda)">
        <title>Genetic Underpinnings of Host Manipulation by Ophiocordyceps as Revealed by Comparative Transcriptomics.</title>
        <authorList>
            <person name="Will I."/>
            <person name="Das B."/>
            <person name="Trinh T."/>
            <person name="Brachmann A."/>
            <person name="Ohm R.A."/>
            <person name="de Bekker C."/>
        </authorList>
    </citation>
    <scope>NUCLEOTIDE SEQUENCE [LARGE SCALE GENOMIC DNA]</scope>
    <source>
        <strain evidence="2 4">EC05</strain>
    </source>
</reference>
<keyword evidence="4" id="KW-1185">Reference proteome</keyword>
<sequence>MKSSVAAVLAVAAGASAHYRGNATVVTEVVDVYTTYCPVPTQITHGSKTYTVTAPTTLTITDCPCTITRPVLTTSAVVCHTCAGSYNNGTATLINPTANPTENPTSGAVVPPGNTVTPPAGSNAPGSTQAPTAVPTAGASKVAVLSGAGLAGVVGFAAFLL</sequence>
<evidence type="ECO:0000313" key="4">
    <source>
        <dbReference type="Proteomes" id="UP000562929"/>
    </source>
</evidence>
<dbReference type="PANTHER" id="PTHR35523">
    <property type="entry name" value="CELL WALL PROTEIN SED1"/>
    <property type="match status" value="1"/>
</dbReference>
<dbReference type="Proteomes" id="UP000562929">
    <property type="component" value="Unassembled WGS sequence"/>
</dbReference>
<dbReference type="AlphaFoldDB" id="A0A8H4Q0J4"/>
<dbReference type="GO" id="GO:0031505">
    <property type="term" value="P:fungal-type cell wall organization"/>
    <property type="evidence" value="ECO:0007669"/>
    <property type="project" value="InterPro"/>
</dbReference>
<dbReference type="EMBL" id="JAACLJ010000002">
    <property type="protein sequence ID" value="KAF4591768.1"/>
    <property type="molecule type" value="Genomic_DNA"/>
</dbReference>
<evidence type="ECO:0000313" key="3">
    <source>
        <dbReference type="EMBL" id="KAF4591768.1"/>
    </source>
</evidence>